<proteinExistence type="predicted"/>
<dbReference type="GO" id="GO:0045892">
    <property type="term" value="P:negative regulation of DNA-templated transcription"/>
    <property type="evidence" value="ECO:0007669"/>
    <property type="project" value="InterPro"/>
</dbReference>
<feature type="compositionally biased region" description="Polar residues" evidence="1">
    <location>
        <begin position="1011"/>
        <end position="1033"/>
    </location>
</feature>
<feature type="region of interest" description="Disordered" evidence="1">
    <location>
        <begin position="1011"/>
        <end position="1040"/>
    </location>
</feature>
<feature type="region of interest" description="Disordered" evidence="1">
    <location>
        <begin position="146"/>
        <end position="171"/>
    </location>
</feature>
<dbReference type="InterPro" id="IPR034583">
    <property type="entry name" value="EMF1"/>
</dbReference>
<accession>A0AAX6IDK1</accession>
<feature type="compositionally biased region" description="Basic and acidic residues" evidence="1">
    <location>
        <begin position="412"/>
        <end position="423"/>
    </location>
</feature>
<name>A0AAX6IDK1_IRIPA</name>
<dbReference type="EMBL" id="JANAVB010002397">
    <property type="protein sequence ID" value="KAJ6850983.1"/>
    <property type="molecule type" value="Genomic_DNA"/>
</dbReference>
<comment type="caution">
    <text evidence="2">The sequence shown here is derived from an EMBL/GenBank/DDBJ whole genome shotgun (WGS) entry which is preliminary data.</text>
</comment>
<organism evidence="2 3">
    <name type="scientific">Iris pallida</name>
    <name type="common">Sweet iris</name>
    <dbReference type="NCBI Taxonomy" id="29817"/>
    <lineage>
        <taxon>Eukaryota</taxon>
        <taxon>Viridiplantae</taxon>
        <taxon>Streptophyta</taxon>
        <taxon>Embryophyta</taxon>
        <taxon>Tracheophyta</taxon>
        <taxon>Spermatophyta</taxon>
        <taxon>Magnoliopsida</taxon>
        <taxon>Liliopsida</taxon>
        <taxon>Asparagales</taxon>
        <taxon>Iridaceae</taxon>
        <taxon>Iridoideae</taxon>
        <taxon>Irideae</taxon>
        <taxon>Iris</taxon>
    </lineage>
</organism>
<feature type="region of interest" description="Disordered" evidence="1">
    <location>
        <begin position="968"/>
        <end position="992"/>
    </location>
</feature>
<feature type="compositionally biased region" description="Basic and acidic residues" evidence="1">
    <location>
        <begin position="973"/>
        <end position="984"/>
    </location>
</feature>
<protein>
    <submittedName>
        <fullName evidence="2">Protein EMBRYONIC FLOWER 1 isoform X2</fullName>
    </submittedName>
</protein>
<feature type="region of interest" description="Disordered" evidence="1">
    <location>
        <begin position="307"/>
        <end position="442"/>
    </location>
</feature>
<dbReference type="GO" id="GO:0048367">
    <property type="term" value="P:shoot system development"/>
    <property type="evidence" value="ECO:0007669"/>
    <property type="project" value="InterPro"/>
</dbReference>
<gene>
    <name evidence="2" type="ORF">M6B38_262575</name>
</gene>
<evidence type="ECO:0000313" key="2">
    <source>
        <dbReference type="EMBL" id="KAJ6850983.1"/>
    </source>
</evidence>
<reference evidence="2" key="2">
    <citation type="submission" date="2023-04" db="EMBL/GenBank/DDBJ databases">
        <authorList>
            <person name="Bruccoleri R.E."/>
            <person name="Oakeley E.J."/>
            <person name="Faust A.-M."/>
            <person name="Dessus-Babus S."/>
            <person name="Altorfer M."/>
            <person name="Burckhardt D."/>
            <person name="Oertli M."/>
            <person name="Naumann U."/>
            <person name="Petersen F."/>
            <person name="Wong J."/>
        </authorList>
    </citation>
    <scope>NUCLEOTIDE SEQUENCE</scope>
    <source>
        <strain evidence="2">GSM-AAB239-AS_SAM_17_03QT</strain>
        <tissue evidence="2">Leaf</tissue>
    </source>
</reference>
<dbReference type="Proteomes" id="UP001140949">
    <property type="component" value="Unassembled WGS sequence"/>
</dbReference>
<evidence type="ECO:0000313" key="3">
    <source>
        <dbReference type="Proteomes" id="UP001140949"/>
    </source>
</evidence>
<evidence type="ECO:0000256" key="1">
    <source>
        <dbReference type="SAM" id="MobiDB-lite"/>
    </source>
</evidence>
<feature type="compositionally biased region" description="Basic and acidic residues" evidence="1">
    <location>
        <begin position="307"/>
        <end position="319"/>
    </location>
</feature>
<keyword evidence="3" id="KW-1185">Reference proteome</keyword>
<reference evidence="2" key="1">
    <citation type="journal article" date="2023" name="GigaByte">
        <title>Genome assembly of the bearded iris, Iris pallida Lam.</title>
        <authorList>
            <person name="Bruccoleri R.E."/>
            <person name="Oakeley E.J."/>
            <person name="Faust A.M.E."/>
            <person name="Altorfer M."/>
            <person name="Dessus-Babus S."/>
            <person name="Burckhardt D."/>
            <person name="Oertli M."/>
            <person name="Naumann U."/>
            <person name="Petersen F."/>
            <person name="Wong J."/>
        </authorList>
    </citation>
    <scope>NUCLEOTIDE SEQUENCE</scope>
    <source>
        <strain evidence="2">GSM-AAB239-AS_SAM_17_03QT</strain>
    </source>
</reference>
<dbReference type="PANTHER" id="PTHR35504:SF1">
    <property type="entry name" value="PROTEIN EMBRYONIC FLOWER 1"/>
    <property type="match status" value="1"/>
</dbReference>
<dbReference type="GO" id="GO:0009910">
    <property type="term" value="P:negative regulation of flower development"/>
    <property type="evidence" value="ECO:0007669"/>
    <property type="project" value="InterPro"/>
</dbReference>
<dbReference type="AlphaFoldDB" id="A0AAX6IDK1"/>
<sequence length="1166" mass="130179">MAVLIKNADIVSKSGNSQAVMVSRELVLSNNDEQDTYKCDHFSIRGYVAEVRKREMKLCWPLFKLHDCASDEQPNLAPPLFVKKFRRSNCQNCLHEISDYETAIENGMTMNIQNYLVRNDYPFSIGNNTVEAQPPTTKTIASLPHQSDERVFEKDSSIPGSNGECRGPQVNDLQSSDFIKEGISIPRDDQDKCHKDKKCMSPAIIVAREGEPFQEGNITVKSNTSEDAIFHKKKIDIVLPSKWKNTELIHGFGDTELSNKVIASSSFTVLLPDQKDDHEISETMKLKDLCKNVVKDFQIHWKDNAIKPSHHDRDSHEVTDADTDFTDARIHTRDDVVNPAGSVDRQQNKRGPKLRSLNDIFRSEEMGKAGKFGISSGGAGTNDNDNDEKSSIGRGNSGVNGNYSGKSSKSKSKYEDETTDYRSDLVTQKAESKPNRKKTIPSDGYGRCLIHWLKRVPRKAKSHKGDAQGKHIDTEVDKCRSAVVRDLDLNREYCGEEDEQEIIGVESNLMTDVEIMQPPCMTKEDELPLKGHMIIQQQPAYASHSTSPHSKLSVVAEFKDIHHGRKTQERGDKKMSLSNMKNKRPRTENGIPSQTQWLKRNGFQQHKKGTKKQITTWTSEQQDDDIPMDIVELLAKNQHERQLMNGMTDNGSTRNLSVMTEGMKEGNRCSMADYGSNHNLPIMTGMTKDVNMWSIGGAHGKMISDGMHWRISPEESQSNFKEYNYRMAVGNDREVECEPKSYHSYSMSKQNHYIDLNQEAPISASIDYPVSSQSIGLPVSTDQTTNKNFYPQNVYLNRMEMLALCSDHINHTTPGHNISSFIHDGSSILVNGTPCIRNFDLNFNSDDLYPRGTPKAVAHNADCQMMIDLSGKHLQNYKAKDESSINEGRTSAAKPCAVSVNGHNSKMMDPVDLGTSETISALNLLRLMDQAACSGEPRCSSIHNIRSTQLGQGNELLRSDVGVGSSEAAKLPRIVDKSDQDQKPRNSGIPFRPVARVGVLGPLLQKEIATGSSNSKPQFGFQASSEHSSQKTNAMGKGEAFHSATVTKTMNAQTSISRDVSSKEVGYSIGSLENTGCSVTGNDMVQHATNNKNDTLQPIRSTCKTEVCVLNRNPADFAMPDEDSEYMIGYKEHRRKYTPRSRNLQSPSHLKGKKRQRVMKVNNLKG</sequence>
<feature type="compositionally biased region" description="Basic and acidic residues" evidence="1">
    <location>
        <begin position="146"/>
        <end position="156"/>
    </location>
</feature>
<feature type="compositionally biased region" description="Basic and acidic residues" evidence="1">
    <location>
        <begin position="326"/>
        <end position="336"/>
    </location>
</feature>
<dbReference type="PANTHER" id="PTHR35504">
    <property type="entry name" value="PROTEIN EMBRYONIC FLOWER 1"/>
    <property type="match status" value="1"/>
</dbReference>
<feature type="compositionally biased region" description="Low complexity" evidence="1">
    <location>
        <begin position="397"/>
        <end position="407"/>
    </location>
</feature>